<dbReference type="FunFam" id="3.40.605.10:FF:000007">
    <property type="entry name" value="NAD/NADP-dependent betaine aldehyde dehydrogenase"/>
    <property type="match status" value="1"/>
</dbReference>
<dbReference type="Gene3D" id="3.40.605.10">
    <property type="entry name" value="Aldehyde Dehydrogenase, Chain A, domain 1"/>
    <property type="match status" value="1"/>
</dbReference>
<evidence type="ECO:0000259" key="5">
    <source>
        <dbReference type="Pfam" id="PF00171"/>
    </source>
</evidence>
<evidence type="ECO:0000256" key="2">
    <source>
        <dbReference type="ARBA" id="ARBA00023002"/>
    </source>
</evidence>
<dbReference type="PANTHER" id="PTHR11699">
    <property type="entry name" value="ALDEHYDE DEHYDROGENASE-RELATED"/>
    <property type="match status" value="1"/>
</dbReference>
<dbReference type="InterPro" id="IPR016162">
    <property type="entry name" value="Ald_DH_N"/>
</dbReference>
<dbReference type="GO" id="GO:0016620">
    <property type="term" value="F:oxidoreductase activity, acting on the aldehyde or oxo group of donors, NAD or NADP as acceptor"/>
    <property type="evidence" value="ECO:0007669"/>
    <property type="project" value="InterPro"/>
</dbReference>
<dbReference type="InterPro" id="IPR016160">
    <property type="entry name" value="Ald_DH_CS_CYS"/>
</dbReference>
<accession>A0A402C5J0</accession>
<evidence type="ECO:0000313" key="6">
    <source>
        <dbReference type="EMBL" id="GCE38861.1"/>
    </source>
</evidence>
<dbReference type="InterPro" id="IPR029510">
    <property type="entry name" value="Ald_DH_CS_GLU"/>
</dbReference>
<protein>
    <submittedName>
        <fullName evidence="6">Aldehyde dehydrogenase</fullName>
    </submittedName>
</protein>
<dbReference type="PROSITE" id="PS00687">
    <property type="entry name" value="ALDEHYDE_DEHYDR_GLU"/>
    <property type="match status" value="1"/>
</dbReference>
<dbReference type="SUPFAM" id="SSF53720">
    <property type="entry name" value="ALDH-like"/>
    <property type="match status" value="1"/>
</dbReference>
<comment type="caution">
    <text evidence="6">The sequence shown here is derived from an EMBL/GenBank/DDBJ whole genome shotgun (WGS) entry which is preliminary data.</text>
</comment>
<feature type="active site" evidence="3">
    <location>
        <position position="278"/>
    </location>
</feature>
<dbReference type="RefSeq" id="WP_225858047.1">
    <property type="nucleotide sequence ID" value="NZ_BHYM01000022.1"/>
</dbReference>
<organism evidence="6 7">
    <name type="scientific">Rhodococcus wratislaviensis</name>
    <name type="common">Tsukamurella wratislaviensis</name>
    <dbReference type="NCBI Taxonomy" id="44752"/>
    <lineage>
        <taxon>Bacteria</taxon>
        <taxon>Bacillati</taxon>
        <taxon>Actinomycetota</taxon>
        <taxon>Actinomycetes</taxon>
        <taxon>Mycobacteriales</taxon>
        <taxon>Nocardiaceae</taxon>
        <taxon>Rhodococcus</taxon>
    </lineage>
</organism>
<evidence type="ECO:0000256" key="4">
    <source>
        <dbReference type="RuleBase" id="RU003345"/>
    </source>
</evidence>
<keyword evidence="7" id="KW-1185">Reference proteome</keyword>
<evidence type="ECO:0000313" key="7">
    <source>
        <dbReference type="Proteomes" id="UP000287519"/>
    </source>
</evidence>
<dbReference type="InterPro" id="IPR015590">
    <property type="entry name" value="Aldehyde_DH_dom"/>
</dbReference>
<dbReference type="Pfam" id="PF00171">
    <property type="entry name" value="Aldedh"/>
    <property type="match status" value="1"/>
</dbReference>
<name>A0A402C5J0_RHOWR</name>
<dbReference type="EMBL" id="BHYM01000022">
    <property type="protein sequence ID" value="GCE38861.1"/>
    <property type="molecule type" value="Genomic_DNA"/>
</dbReference>
<dbReference type="InterPro" id="IPR016163">
    <property type="entry name" value="Ald_DH_C"/>
</dbReference>
<proteinExistence type="inferred from homology"/>
<keyword evidence="2 4" id="KW-0560">Oxidoreductase</keyword>
<evidence type="ECO:0000256" key="3">
    <source>
        <dbReference type="PROSITE-ProRule" id="PRU10007"/>
    </source>
</evidence>
<gene>
    <name evidence="6" type="ORF">Rhow_002385</name>
</gene>
<evidence type="ECO:0000256" key="1">
    <source>
        <dbReference type="ARBA" id="ARBA00009986"/>
    </source>
</evidence>
<dbReference type="PROSITE" id="PS00070">
    <property type="entry name" value="ALDEHYDE_DEHYDR_CYS"/>
    <property type="match status" value="1"/>
</dbReference>
<dbReference type="Proteomes" id="UP000287519">
    <property type="component" value="Unassembled WGS sequence"/>
</dbReference>
<dbReference type="AlphaFoldDB" id="A0A402C5J0"/>
<reference evidence="6 7" key="1">
    <citation type="submission" date="2018-11" db="EMBL/GenBank/DDBJ databases">
        <title>Microbial catabolism of amino acid.</title>
        <authorList>
            <person name="Hibi M."/>
            <person name="Ogawa J."/>
        </authorList>
    </citation>
    <scope>NUCLEOTIDE SEQUENCE [LARGE SCALE GENOMIC DNA]</scope>
    <source>
        <strain evidence="6 7">C31-06</strain>
    </source>
</reference>
<dbReference type="InterPro" id="IPR016161">
    <property type="entry name" value="Ald_DH/histidinol_DH"/>
</dbReference>
<sequence>MSSTMSDVSAANGAEADAATKLRAAALATASRLAGKVLIDGALVPTESGRSFDLLDPATGDIICKVAEARSEDVDVAVKSARVAMAAWSVLPARARGKLVAEAGRVLASHGDELAALLTLESGKALRTECRTEAANLADVLQFFGGLASEIKGETVPLRPGVLAYTQREPVGVVAAVLPWNVPLMLMAIKIAPALVAGNSVVVKSSEETPLAVLRAAEILNQVLPEGVLNVISGDGASCGAPLVAHPDVAKVTFTGSVTTGKRIYTAAAEKLVPVTLELGGKSPMVVLDDADLDKAVDGALVAMRFTRQGQSCTAASRILVHRSRHDEFVQKLTAKVAELVIGDPFDERTDIGTIISRKQLDKVEGYIAQGRGAAGATAHECGTLPTQERLQRGFFVRPVVFTGIDNDHPVAREEIFGPVTCVIPFDTFDEAIAIANDCDFGLAASIWTRDIKSAFAAVGVLEAGFVQVNQAQVAELNISMGGVKQSGIGRELTLESMLEHFTHRKSVVINFE</sequence>
<dbReference type="FunFam" id="3.40.309.10:FF:000012">
    <property type="entry name" value="Betaine aldehyde dehydrogenase"/>
    <property type="match status" value="1"/>
</dbReference>
<comment type="similarity">
    <text evidence="1 4">Belongs to the aldehyde dehydrogenase family.</text>
</comment>
<feature type="domain" description="Aldehyde dehydrogenase" evidence="5">
    <location>
        <begin position="46"/>
        <end position="508"/>
    </location>
</feature>
<dbReference type="Gene3D" id="3.40.309.10">
    <property type="entry name" value="Aldehyde Dehydrogenase, Chain A, domain 2"/>
    <property type="match status" value="1"/>
</dbReference>